<evidence type="ECO:0000313" key="2">
    <source>
        <dbReference type="Proteomes" id="UP000663802"/>
    </source>
</evidence>
<protein>
    <submittedName>
        <fullName evidence="1">Uncharacterized protein</fullName>
    </submittedName>
</protein>
<proteinExistence type="predicted"/>
<gene>
    <name evidence="1" type="ORF">CSC2_38680</name>
</gene>
<sequence length="85" mass="9524">MSEELFDISFCRYFINPINSLTKDVSIITFSDIIVPKNTNVLKIDAIQDFNLSLSIINLVGDLSIRANIIAKTKGSVYLSVEKNK</sequence>
<name>A0ABQ1EEZ3_9CLOT</name>
<reference evidence="1 2" key="1">
    <citation type="journal article" date="2021" name="Int. J. Syst. Evol. Microbiol.">
        <title>Clostridium zeae sp. nov., isolated from corn silage.</title>
        <authorList>
            <person name="Kobayashi H."/>
            <person name="Tanizawa Y."/>
            <person name="Yagura M."/>
            <person name="Sakamoto M."/>
            <person name="Ohkuma M."/>
            <person name="Tohno M."/>
        </authorList>
    </citation>
    <scope>NUCLEOTIDE SEQUENCE [LARGE SCALE GENOMIC DNA]</scope>
    <source>
        <strain evidence="1 2">CSC2</strain>
    </source>
</reference>
<comment type="caution">
    <text evidence="1">The sequence shown here is derived from an EMBL/GenBank/DDBJ whole genome shotgun (WGS) entry which is preliminary data.</text>
</comment>
<keyword evidence="2" id="KW-1185">Reference proteome</keyword>
<dbReference type="Proteomes" id="UP000663802">
    <property type="component" value="Unassembled WGS sequence"/>
</dbReference>
<accession>A0ABQ1EEZ3</accession>
<evidence type="ECO:0000313" key="1">
    <source>
        <dbReference type="EMBL" id="GFZ33342.1"/>
    </source>
</evidence>
<organism evidence="1 2">
    <name type="scientific">Clostridium zeae</name>
    <dbReference type="NCBI Taxonomy" id="2759022"/>
    <lineage>
        <taxon>Bacteria</taxon>
        <taxon>Bacillati</taxon>
        <taxon>Bacillota</taxon>
        <taxon>Clostridia</taxon>
        <taxon>Eubacteriales</taxon>
        <taxon>Clostridiaceae</taxon>
        <taxon>Clostridium</taxon>
    </lineage>
</organism>
<dbReference type="EMBL" id="BMBA01000005">
    <property type="protein sequence ID" value="GFZ33342.1"/>
    <property type="molecule type" value="Genomic_DNA"/>
</dbReference>